<dbReference type="UniPathway" id="UPA00560"/>
<keyword evidence="7" id="KW-1185">Reference proteome</keyword>
<dbReference type="GO" id="GO:0008851">
    <property type="term" value="F:ethanolamine ammonia-lyase activity"/>
    <property type="evidence" value="ECO:0007669"/>
    <property type="project" value="UniProtKB-UniRule"/>
</dbReference>
<feature type="binding site" evidence="5">
    <location>
        <position position="158"/>
    </location>
    <ligand>
        <name>adenosylcob(III)alamin</name>
        <dbReference type="ChEBI" id="CHEBI:18408"/>
    </ligand>
</feature>
<dbReference type="AlphaFoldDB" id="A0A6N6VWR4"/>
<comment type="cofactor">
    <cofactor evidence="5">
        <name>adenosylcob(III)alamin</name>
        <dbReference type="ChEBI" id="CHEBI:18408"/>
    </cofactor>
    <text evidence="5">Binds between the large and small subunits.</text>
</comment>
<dbReference type="Pfam" id="PF05985">
    <property type="entry name" value="EutC"/>
    <property type="match status" value="1"/>
</dbReference>
<feature type="binding site" evidence="5">
    <location>
        <position position="179"/>
    </location>
    <ligand>
        <name>adenosylcob(III)alamin</name>
        <dbReference type="ChEBI" id="CHEBI:18408"/>
    </ligand>
</feature>
<evidence type="ECO:0000313" key="6">
    <source>
        <dbReference type="EMBL" id="KAB8040751.1"/>
    </source>
</evidence>
<dbReference type="InterPro" id="IPR042251">
    <property type="entry name" value="EutC_C"/>
</dbReference>
<evidence type="ECO:0000256" key="3">
    <source>
        <dbReference type="ARBA" id="ARBA00023285"/>
    </source>
</evidence>
<dbReference type="RefSeq" id="WP_153418269.1">
    <property type="nucleotide sequence ID" value="NZ_WFLM01000001.1"/>
</dbReference>
<feature type="binding site" evidence="5">
    <location>
        <position position="208"/>
    </location>
    <ligand>
        <name>adenosylcob(III)alamin</name>
        <dbReference type="ChEBI" id="CHEBI:18408"/>
    </ligand>
</feature>
<keyword evidence="1 5" id="KW-0846">Cobalamin</keyword>
<comment type="caution">
    <text evidence="6">The sequence shown here is derived from an EMBL/GenBank/DDBJ whole genome shotgun (WGS) entry which is preliminary data.</text>
</comment>
<dbReference type="GO" id="GO:0009350">
    <property type="term" value="C:ethanolamine ammonia-lyase complex"/>
    <property type="evidence" value="ECO:0007669"/>
    <property type="project" value="UniProtKB-UniRule"/>
</dbReference>
<dbReference type="GO" id="GO:0031471">
    <property type="term" value="C:ethanolamine degradation polyhedral organelle"/>
    <property type="evidence" value="ECO:0007669"/>
    <property type="project" value="UniProtKB-UniRule"/>
</dbReference>
<proteinExistence type="inferred from homology"/>
<dbReference type="InterPro" id="IPR009246">
    <property type="entry name" value="EutC"/>
</dbReference>
<accession>A0A6N6VWR4</accession>
<organism evidence="6 7">
    <name type="scientific">Silvanigrella paludirubra</name>
    <dbReference type="NCBI Taxonomy" id="2499159"/>
    <lineage>
        <taxon>Bacteria</taxon>
        <taxon>Pseudomonadati</taxon>
        <taxon>Bdellovibrionota</taxon>
        <taxon>Oligoflexia</taxon>
        <taxon>Silvanigrellales</taxon>
        <taxon>Silvanigrellaceae</taxon>
        <taxon>Silvanigrella</taxon>
    </lineage>
</organism>
<evidence type="ECO:0000256" key="5">
    <source>
        <dbReference type="HAMAP-Rule" id="MF_00601"/>
    </source>
</evidence>
<dbReference type="OrthoDB" id="114248at2"/>
<keyword evidence="4 5" id="KW-1283">Bacterial microcompartment</keyword>
<evidence type="ECO:0000256" key="2">
    <source>
        <dbReference type="ARBA" id="ARBA00023239"/>
    </source>
</evidence>
<comment type="catalytic activity">
    <reaction evidence="5">
        <text>ethanolamine = acetaldehyde + NH4(+)</text>
        <dbReference type="Rhea" id="RHEA:15313"/>
        <dbReference type="ChEBI" id="CHEBI:15343"/>
        <dbReference type="ChEBI" id="CHEBI:28938"/>
        <dbReference type="ChEBI" id="CHEBI:57603"/>
        <dbReference type="EC" id="4.3.1.7"/>
    </reaction>
</comment>
<evidence type="ECO:0000256" key="1">
    <source>
        <dbReference type="ARBA" id="ARBA00022628"/>
    </source>
</evidence>
<sequence>MNKNNIIKKDVWSSFKEHTDARIALGRTGNSIPTDELLKFGMSHALAKDAIYKELDIKNIQKLLLENNFKSFIVNSKALNKKEYLMNPNLGRQLSENSLEFLKEKNIDKGNITIIFGDGLSATAININACPLLFELNHALKNTTFKLNPIIIAQQARVALSDEIGEALQSQASIIFIGERPGLSSPDSLGIYLTWNPKKGKKESERNCISNVRLQGLSYKEAAFKTAWLLIEAQKINSSGVLLKDESIFIEDSGIVTLET</sequence>
<evidence type="ECO:0000313" key="7">
    <source>
        <dbReference type="Proteomes" id="UP000437748"/>
    </source>
</evidence>
<comment type="pathway">
    <text evidence="5">Amine and polyamine degradation; ethanolamine degradation.</text>
</comment>
<gene>
    <name evidence="5 6" type="primary">eutC</name>
    <name evidence="6" type="ORF">GCL60_02145</name>
</gene>
<dbReference type="PANTHER" id="PTHR39330">
    <property type="entry name" value="ETHANOLAMINE AMMONIA-LYASE LIGHT CHAIN"/>
    <property type="match status" value="1"/>
</dbReference>
<dbReference type="Proteomes" id="UP000437748">
    <property type="component" value="Unassembled WGS sequence"/>
</dbReference>
<comment type="subcellular location">
    <subcellularLocation>
        <location evidence="5">Bacterial microcompartment</location>
    </subcellularLocation>
</comment>
<keyword evidence="3 5" id="KW-0170">Cobalt</keyword>
<name>A0A6N6VWR4_9BACT</name>
<dbReference type="PIRSF" id="PIRSF018982">
    <property type="entry name" value="EutC"/>
    <property type="match status" value="1"/>
</dbReference>
<comment type="similarity">
    <text evidence="5">Belongs to the EutC family.</text>
</comment>
<protein>
    <recommendedName>
        <fullName evidence="5">Ethanolamine ammonia-lyase small subunit</fullName>
        <shortName evidence="5">EAL small subunit</shortName>
        <ecNumber evidence="5">4.3.1.7</ecNumber>
    </recommendedName>
</protein>
<dbReference type="HAMAP" id="MF_00601">
    <property type="entry name" value="EutC"/>
    <property type="match status" value="1"/>
</dbReference>
<comment type="subunit">
    <text evidence="5">The basic unit is a heterodimer which dimerizes to form tetramers. The heterotetramers trimerize; 6 large subunits form a core ring with 6 small subunits projecting outwards.</text>
</comment>
<reference evidence="6 7" key="1">
    <citation type="submission" date="2019-10" db="EMBL/GenBank/DDBJ databases">
        <title>New species of Slilvanegrellaceae.</title>
        <authorList>
            <person name="Pitt A."/>
            <person name="Hahn M.W."/>
        </authorList>
    </citation>
    <scope>NUCLEOTIDE SEQUENCE [LARGE SCALE GENOMIC DNA]</scope>
    <source>
        <strain evidence="6 7">SP-Ram-0.45-NSY-1</strain>
    </source>
</reference>
<dbReference type="EMBL" id="WFLM01000001">
    <property type="protein sequence ID" value="KAB8040751.1"/>
    <property type="molecule type" value="Genomic_DNA"/>
</dbReference>
<dbReference type="EC" id="4.3.1.7" evidence="5"/>
<dbReference type="GO" id="GO:0031419">
    <property type="term" value="F:cobalamin binding"/>
    <property type="evidence" value="ECO:0007669"/>
    <property type="project" value="UniProtKB-UniRule"/>
</dbReference>
<comment type="function">
    <text evidence="5">Catalyzes the deamination of various vicinal amino-alcohols to oxo compounds. Allows this organism to utilize ethanolamine as the sole source of nitrogen and carbon in the presence of external vitamin B12.</text>
</comment>
<keyword evidence="2 5" id="KW-0456">Lyase</keyword>
<evidence type="ECO:0000256" key="4">
    <source>
        <dbReference type="ARBA" id="ARBA00024446"/>
    </source>
</evidence>
<dbReference type="InterPro" id="IPR042255">
    <property type="entry name" value="EutC_N"/>
</dbReference>
<dbReference type="Gene3D" id="3.40.50.11240">
    <property type="entry name" value="Ethanolamine ammonia-lyase light chain (EutC)"/>
    <property type="match status" value="1"/>
</dbReference>
<dbReference type="GO" id="GO:0046336">
    <property type="term" value="P:ethanolamine catabolic process"/>
    <property type="evidence" value="ECO:0007669"/>
    <property type="project" value="UniProtKB-UniRule"/>
</dbReference>
<dbReference type="Gene3D" id="1.10.30.40">
    <property type="entry name" value="Ethanolamine ammonia-lyase light chain (EutC), N-terminal domain"/>
    <property type="match status" value="1"/>
</dbReference>
<dbReference type="PANTHER" id="PTHR39330:SF1">
    <property type="entry name" value="ETHANOLAMINE AMMONIA-LYASE SMALL SUBUNIT"/>
    <property type="match status" value="1"/>
</dbReference>
<dbReference type="GO" id="GO:0006520">
    <property type="term" value="P:amino acid metabolic process"/>
    <property type="evidence" value="ECO:0007669"/>
    <property type="project" value="InterPro"/>
</dbReference>
<dbReference type="NCBIfam" id="NF003971">
    <property type="entry name" value="PRK05465.1"/>
    <property type="match status" value="1"/>
</dbReference>